<evidence type="ECO:0000256" key="7">
    <source>
        <dbReference type="PIRSR" id="PIRSR604808-1"/>
    </source>
</evidence>
<feature type="site" description="Important for catalytic activity" evidence="9">
    <location>
        <position position="250"/>
    </location>
</feature>
<dbReference type="GO" id="GO:0046872">
    <property type="term" value="F:metal ion binding"/>
    <property type="evidence" value="ECO:0007669"/>
    <property type="project" value="UniProtKB-KW"/>
</dbReference>
<evidence type="ECO:0000256" key="5">
    <source>
        <dbReference type="ARBA" id="ARBA00022801"/>
    </source>
</evidence>
<feature type="binding site" evidence="8">
    <location>
        <position position="163"/>
    </location>
    <ligand>
        <name>Mg(2+)</name>
        <dbReference type="ChEBI" id="CHEBI:18420"/>
        <label>1</label>
    </ligand>
</feature>
<organism evidence="11 12">
    <name type="scientific">Mytilus edulis</name>
    <name type="common">Blue mussel</name>
    <dbReference type="NCBI Taxonomy" id="6550"/>
    <lineage>
        <taxon>Eukaryota</taxon>
        <taxon>Metazoa</taxon>
        <taxon>Spiralia</taxon>
        <taxon>Lophotrochozoa</taxon>
        <taxon>Mollusca</taxon>
        <taxon>Bivalvia</taxon>
        <taxon>Autobranchia</taxon>
        <taxon>Pteriomorphia</taxon>
        <taxon>Mytilida</taxon>
        <taxon>Mytiloidea</taxon>
        <taxon>Mytilidae</taxon>
        <taxon>Mytilinae</taxon>
        <taxon>Mytilus</taxon>
    </lineage>
</organism>
<reference evidence="11" key="1">
    <citation type="submission" date="2021-03" db="EMBL/GenBank/DDBJ databases">
        <authorList>
            <person name="Bekaert M."/>
        </authorList>
    </citation>
    <scope>NUCLEOTIDE SEQUENCE</scope>
</reference>
<feature type="binding site" evidence="8">
    <location>
        <position position="277"/>
    </location>
    <ligand>
        <name>Mg(2+)</name>
        <dbReference type="ChEBI" id="CHEBI:18420"/>
        <label>1</label>
    </ligand>
</feature>
<evidence type="ECO:0000256" key="3">
    <source>
        <dbReference type="ARBA" id="ARBA00012115"/>
    </source>
</evidence>
<gene>
    <name evidence="11" type="ORF">MEDL_7525</name>
</gene>
<comment type="caution">
    <text evidence="11">The sequence shown here is derived from an EMBL/GenBank/DDBJ whole genome shotgun (WGS) entry which is preliminary data.</text>
</comment>
<dbReference type="InterPro" id="IPR036691">
    <property type="entry name" value="Endo/exonu/phosph_ase_sf"/>
</dbReference>
<sequence>MCIFTKKSKLHISCWNINGFKSKGYNKYQDFRFLREIETKDIVCLLETHCTQEESLVINGFNSVHLSRAKSKKSNKISGGISVFVKSNLKAGVKFLEHKTNDYIWLKLCSTFFSTTEDIYLCFIYNPPSNSSYTQSLDEEIFDLLETDIEKYSKSGSIILAGDLNSRTGTKQPDFIEGDNRNGVNQIFNNFDPDINVPVRYSMDETISSRGKYLNDICIETGLRILNGRTTGDSIGQLTCYTPNGCSVVDYFIVSENLLSKVCFFKVHNLLGDLSDHCQISVLLNIQCKIKGDTCQTQMSLKSYKWNENSTELFQEALSSGSMQQKILNFNKTEYHSDINNMIKDVNTIFYEAANLSLKQKPTKKSTSKLKQNVKKKPNWLDASLSKLKNNLNDKEKLLQKYPFDPVIRSSFFSLLKHYRKTRKKKIRDFRQDLIDKLDNLKDENPSQYWALLHELSDTNRENTTSDVSTDAWFSYFKNLNEKDTNASCDYLKDKIKDMEREFFY</sequence>
<feature type="binding site" evidence="8">
    <location>
        <position position="165"/>
    </location>
    <ligand>
        <name>Mg(2+)</name>
        <dbReference type="ChEBI" id="CHEBI:18420"/>
        <label>1</label>
    </ligand>
</feature>
<dbReference type="Pfam" id="PF03372">
    <property type="entry name" value="Exo_endo_phos"/>
    <property type="match status" value="1"/>
</dbReference>
<comment type="similarity">
    <text evidence="2">Belongs to the DNA repair enzymes AP/ExoA family.</text>
</comment>
<dbReference type="InterPro" id="IPR005135">
    <property type="entry name" value="Endo/exonuclease/phosphatase"/>
</dbReference>
<evidence type="ECO:0000256" key="6">
    <source>
        <dbReference type="ARBA" id="ARBA00022842"/>
    </source>
</evidence>
<feature type="site" description="Interaction with DNA substrate" evidence="9">
    <location>
        <position position="277"/>
    </location>
</feature>
<evidence type="ECO:0000259" key="10">
    <source>
        <dbReference type="Pfam" id="PF03372"/>
    </source>
</evidence>
<name>A0A8S3QAD4_MYTED</name>
<dbReference type="GO" id="GO:0008311">
    <property type="term" value="F:double-stranded DNA 3'-5' DNA exonuclease activity"/>
    <property type="evidence" value="ECO:0007669"/>
    <property type="project" value="UniProtKB-EC"/>
</dbReference>
<feature type="site" description="Transition state stabilizer" evidence="9">
    <location>
        <position position="165"/>
    </location>
</feature>
<keyword evidence="6 8" id="KW-0460">Magnesium</keyword>
<dbReference type="EC" id="3.1.11.2" evidence="3"/>
<dbReference type="PANTHER" id="PTHR22748">
    <property type="entry name" value="AP ENDONUCLEASE"/>
    <property type="match status" value="1"/>
</dbReference>
<dbReference type="InterPro" id="IPR004808">
    <property type="entry name" value="AP_endonuc_1"/>
</dbReference>
<dbReference type="AlphaFoldDB" id="A0A8S3QAD4"/>
<evidence type="ECO:0000256" key="4">
    <source>
        <dbReference type="ARBA" id="ARBA00022723"/>
    </source>
</evidence>
<protein>
    <recommendedName>
        <fullName evidence="3">exodeoxyribonuclease III</fullName>
        <ecNumber evidence="3">3.1.11.2</ecNumber>
    </recommendedName>
</protein>
<feature type="binding site" evidence="8">
    <location>
        <position position="47"/>
    </location>
    <ligand>
        <name>Mg(2+)</name>
        <dbReference type="ChEBI" id="CHEBI:18420"/>
        <label>1</label>
    </ligand>
</feature>
<feature type="active site" evidence="7">
    <location>
        <position position="125"/>
    </location>
</feature>
<dbReference type="PANTHER" id="PTHR22748:SF6">
    <property type="entry name" value="DNA-(APURINIC OR APYRIMIDINIC SITE) ENDONUCLEASE"/>
    <property type="match status" value="1"/>
</dbReference>
<dbReference type="OrthoDB" id="3051112at2759"/>
<evidence type="ECO:0000256" key="2">
    <source>
        <dbReference type="ARBA" id="ARBA00007092"/>
    </source>
</evidence>
<feature type="active site" description="Proton donor/acceptor" evidence="7">
    <location>
        <position position="163"/>
    </location>
</feature>
<keyword evidence="5" id="KW-0378">Hydrolase</keyword>
<keyword evidence="8" id="KW-0464">Manganese</keyword>
<feature type="active site" description="Proton acceptor" evidence="7">
    <location>
        <position position="277"/>
    </location>
</feature>
<evidence type="ECO:0000256" key="8">
    <source>
        <dbReference type="PIRSR" id="PIRSR604808-2"/>
    </source>
</evidence>
<dbReference type="SUPFAM" id="SSF56219">
    <property type="entry name" value="DNase I-like"/>
    <property type="match status" value="1"/>
</dbReference>
<evidence type="ECO:0000256" key="9">
    <source>
        <dbReference type="PIRSR" id="PIRSR604808-3"/>
    </source>
</evidence>
<evidence type="ECO:0000313" key="12">
    <source>
        <dbReference type="Proteomes" id="UP000683360"/>
    </source>
</evidence>
<comment type="cofactor">
    <cofactor evidence="8">
        <name>Mg(2+)</name>
        <dbReference type="ChEBI" id="CHEBI:18420"/>
    </cofactor>
    <cofactor evidence="8">
        <name>Mn(2+)</name>
        <dbReference type="ChEBI" id="CHEBI:29035"/>
    </cofactor>
    <text evidence="8">Probably binds two magnesium or manganese ions per subunit.</text>
</comment>
<dbReference type="Gene3D" id="3.60.10.10">
    <property type="entry name" value="Endonuclease/exonuclease/phosphatase"/>
    <property type="match status" value="1"/>
</dbReference>
<keyword evidence="4 8" id="KW-0479">Metal-binding</keyword>
<proteinExistence type="inferred from homology"/>
<dbReference type="GO" id="GO:0003906">
    <property type="term" value="F:DNA-(apurinic or apyrimidinic site) endonuclease activity"/>
    <property type="evidence" value="ECO:0007669"/>
    <property type="project" value="TreeGrafter"/>
</dbReference>
<dbReference type="GO" id="GO:0005634">
    <property type="term" value="C:nucleus"/>
    <property type="evidence" value="ECO:0007669"/>
    <property type="project" value="TreeGrafter"/>
</dbReference>
<evidence type="ECO:0000313" key="11">
    <source>
        <dbReference type="EMBL" id="CAG2192388.1"/>
    </source>
</evidence>
<dbReference type="GO" id="GO:0006284">
    <property type="term" value="P:base-excision repair"/>
    <property type="evidence" value="ECO:0007669"/>
    <property type="project" value="TreeGrafter"/>
</dbReference>
<dbReference type="GO" id="GO:0008081">
    <property type="term" value="F:phosphoric diester hydrolase activity"/>
    <property type="evidence" value="ECO:0007669"/>
    <property type="project" value="TreeGrafter"/>
</dbReference>
<keyword evidence="12" id="KW-1185">Reference proteome</keyword>
<feature type="binding site" evidence="8">
    <location>
        <position position="276"/>
    </location>
    <ligand>
        <name>Mg(2+)</name>
        <dbReference type="ChEBI" id="CHEBI:18420"/>
        <label>1</label>
    </ligand>
</feature>
<evidence type="ECO:0000256" key="1">
    <source>
        <dbReference type="ARBA" id="ARBA00000493"/>
    </source>
</evidence>
<dbReference type="Proteomes" id="UP000683360">
    <property type="component" value="Unassembled WGS sequence"/>
</dbReference>
<feature type="domain" description="Endonuclease/exonuclease/phosphatase" evidence="10">
    <location>
        <begin position="15"/>
        <end position="277"/>
    </location>
</feature>
<accession>A0A8S3QAD4</accession>
<feature type="binding site" evidence="8">
    <location>
        <position position="16"/>
    </location>
    <ligand>
        <name>Mg(2+)</name>
        <dbReference type="ChEBI" id="CHEBI:18420"/>
        <label>1</label>
    </ligand>
</feature>
<dbReference type="EMBL" id="CAJPWZ010000382">
    <property type="protein sequence ID" value="CAG2192388.1"/>
    <property type="molecule type" value="Genomic_DNA"/>
</dbReference>
<comment type="catalytic activity">
    <reaction evidence="1">
        <text>Exonucleolytic cleavage in the 3'- to 5'-direction to yield nucleoside 5'-phosphates.</text>
        <dbReference type="EC" id="3.1.11.2"/>
    </reaction>
</comment>